<comment type="similarity">
    <text evidence="1">Belongs to the CIA30 family.</text>
</comment>
<comment type="caution">
    <text evidence="3">The sequence shown here is derived from an EMBL/GenBank/DDBJ whole genome shotgun (WGS) entry which is preliminary data.</text>
</comment>
<dbReference type="InterPro" id="IPR039131">
    <property type="entry name" value="NDUFAF1"/>
</dbReference>
<evidence type="ECO:0000313" key="3">
    <source>
        <dbReference type="EMBL" id="EAY29981.1"/>
    </source>
</evidence>
<reference evidence="3 4" key="1">
    <citation type="submission" date="2007-01" db="EMBL/GenBank/DDBJ databases">
        <authorList>
            <person name="Haygood M."/>
            <person name="Podell S."/>
            <person name="Anderson C."/>
            <person name="Hopkinson B."/>
            <person name="Roe K."/>
            <person name="Barbeau K."/>
            <person name="Gaasterland T."/>
            <person name="Ferriera S."/>
            <person name="Johnson J."/>
            <person name="Kravitz S."/>
            <person name="Beeson K."/>
            <person name="Sutton G."/>
            <person name="Rogers Y.-H."/>
            <person name="Friedman R."/>
            <person name="Frazier M."/>
            <person name="Venter J.C."/>
        </authorList>
    </citation>
    <scope>NUCLEOTIDE SEQUENCE [LARGE SCALE GENOMIC DNA]</scope>
    <source>
        <strain evidence="3 4">ATCC 23134</strain>
    </source>
</reference>
<dbReference type="PANTHER" id="PTHR13194:SF19">
    <property type="entry name" value="NAD(P)-BINDING ROSSMANN-FOLD SUPERFAMILY PROTEIN"/>
    <property type="match status" value="1"/>
</dbReference>
<evidence type="ECO:0000256" key="1">
    <source>
        <dbReference type="ARBA" id="ARBA00007884"/>
    </source>
</evidence>
<dbReference type="InterPro" id="IPR013857">
    <property type="entry name" value="NADH-UbQ_OxRdtase-assoc_prot30"/>
</dbReference>
<proteinExistence type="inferred from homology"/>
<accession>A1ZHH4</accession>
<dbReference type="AlphaFoldDB" id="A1ZHH4"/>
<dbReference type="Pfam" id="PF08547">
    <property type="entry name" value="CIA30"/>
    <property type="match status" value="1"/>
</dbReference>
<dbReference type="Gene3D" id="2.60.120.430">
    <property type="entry name" value="Galactose-binding lectin"/>
    <property type="match status" value="1"/>
</dbReference>
<dbReference type="InterPro" id="IPR008979">
    <property type="entry name" value="Galactose-bd-like_sf"/>
</dbReference>
<dbReference type="SUPFAM" id="SSF49785">
    <property type="entry name" value="Galactose-binding domain-like"/>
    <property type="match status" value="1"/>
</dbReference>
<keyword evidence="4" id="KW-1185">Reference proteome</keyword>
<gene>
    <name evidence="3" type="ORF">M23134_05314</name>
</gene>
<evidence type="ECO:0000259" key="2">
    <source>
        <dbReference type="Pfam" id="PF08547"/>
    </source>
</evidence>
<evidence type="ECO:0000313" key="4">
    <source>
        <dbReference type="Proteomes" id="UP000004095"/>
    </source>
</evidence>
<sequence length="169" mass="18846">MTLTSTTPSKVIFNFDKNVDIEAWRIVDDVVMGGNSSGVFKLSPDGFGVFEGAVSLENNGGFSSVRYQSGKVAVAGYTKVVIKLKGDGKKYQFRLKSNANDYYSYITTFTTSGEWQEVSVPLKDLAPSFRGRMLDMPHFSSEAFEELAFLIANKKAEKFRLLIDRILLK</sequence>
<dbReference type="eggNOG" id="COG0702">
    <property type="taxonomic scope" value="Bacteria"/>
</dbReference>
<organism evidence="3 4">
    <name type="scientific">Microscilla marina ATCC 23134</name>
    <dbReference type="NCBI Taxonomy" id="313606"/>
    <lineage>
        <taxon>Bacteria</taxon>
        <taxon>Pseudomonadati</taxon>
        <taxon>Bacteroidota</taxon>
        <taxon>Cytophagia</taxon>
        <taxon>Cytophagales</taxon>
        <taxon>Microscillaceae</taxon>
        <taxon>Microscilla</taxon>
    </lineage>
</organism>
<name>A1ZHH4_MICM2</name>
<protein>
    <submittedName>
        <fullName evidence="3">UOS1</fullName>
    </submittedName>
</protein>
<dbReference type="EMBL" id="AAWS01000008">
    <property type="protein sequence ID" value="EAY29981.1"/>
    <property type="molecule type" value="Genomic_DNA"/>
</dbReference>
<dbReference type="Proteomes" id="UP000004095">
    <property type="component" value="Unassembled WGS sequence"/>
</dbReference>
<feature type="domain" description="NADH:ubiquinone oxidoreductase intermediate-associated protein 30" evidence="2">
    <location>
        <begin position="13"/>
        <end position="163"/>
    </location>
</feature>
<dbReference type="PANTHER" id="PTHR13194">
    <property type="entry name" value="COMPLEX I INTERMEDIATE-ASSOCIATED PROTEIN 30"/>
    <property type="match status" value="1"/>
</dbReference>